<organism evidence="2 3">
    <name type="scientific">Romanomermis culicivorax</name>
    <name type="common">Nematode worm</name>
    <dbReference type="NCBI Taxonomy" id="13658"/>
    <lineage>
        <taxon>Eukaryota</taxon>
        <taxon>Metazoa</taxon>
        <taxon>Ecdysozoa</taxon>
        <taxon>Nematoda</taxon>
        <taxon>Enoplea</taxon>
        <taxon>Dorylaimia</taxon>
        <taxon>Mermithida</taxon>
        <taxon>Mermithoidea</taxon>
        <taxon>Mermithidae</taxon>
        <taxon>Romanomermis</taxon>
    </lineage>
</organism>
<accession>A0A915JN00</accession>
<feature type="region of interest" description="Disordered" evidence="1">
    <location>
        <begin position="51"/>
        <end position="107"/>
    </location>
</feature>
<dbReference type="Proteomes" id="UP000887565">
    <property type="component" value="Unplaced"/>
</dbReference>
<keyword evidence="2" id="KW-1185">Reference proteome</keyword>
<feature type="compositionally biased region" description="Polar residues" evidence="1">
    <location>
        <begin position="74"/>
        <end position="91"/>
    </location>
</feature>
<name>A0A915JN00_ROMCU</name>
<dbReference type="WBParaSite" id="nRc.2.0.1.t27462-RA">
    <property type="protein sequence ID" value="nRc.2.0.1.t27462-RA"/>
    <property type="gene ID" value="nRc.2.0.1.g27462"/>
</dbReference>
<feature type="compositionally biased region" description="Basic and acidic residues" evidence="1">
    <location>
        <begin position="62"/>
        <end position="73"/>
    </location>
</feature>
<protein>
    <submittedName>
        <fullName evidence="3">Prolactin receptor</fullName>
    </submittedName>
</protein>
<dbReference type="AlphaFoldDB" id="A0A915JN00"/>
<reference evidence="3" key="1">
    <citation type="submission" date="2022-11" db="UniProtKB">
        <authorList>
            <consortium name="WormBaseParasite"/>
        </authorList>
    </citation>
    <scope>IDENTIFICATION</scope>
</reference>
<evidence type="ECO:0000256" key="1">
    <source>
        <dbReference type="SAM" id="MobiDB-lite"/>
    </source>
</evidence>
<evidence type="ECO:0000313" key="2">
    <source>
        <dbReference type="Proteomes" id="UP000887565"/>
    </source>
</evidence>
<proteinExistence type="predicted"/>
<evidence type="ECO:0000313" key="3">
    <source>
        <dbReference type="WBParaSite" id="nRc.2.0.1.t27462-RA"/>
    </source>
</evidence>
<sequence>LEVEDNSKVCPRPRLDLVPDLPTLPELVRYPAQICLPPAAKMPSTTMVGQIAEGGAKKEKRRREVAEISERRTLSQPIGKSKDNSQNIEQRNANEDKMGIAVEDSCEPPIKQWENSAHFVDLVKNDKDPKSIGQSIALVPNQE</sequence>